<dbReference type="PROSITE" id="PS51186">
    <property type="entry name" value="GNAT"/>
    <property type="match status" value="1"/>
</dbReference>
<evidence type="ECO:0000313" key="2">
    <source>
        <dbReference type="EMBL" id="VEU83133.1"/>
    </source>
</evidence>
<dbReference type="AlphaFoldDB" id="A0A449BL68"/>
<evidence type="ECO:0000259" key="1">
    <source>
        <dbReference type="PROSITE" id="PS51186"/>
    </source>
</evidence>
<dbReference type="Proteomes" id="UP000290909">
    <property type="component" value="Chromosome"/>
</dbReference>
<dbReference type="PANTHER" id="PTHR43792">
    <property type="entry name" value="GNAT FAMILY, PUTATIVE (AFU_ORTHOLOGUE AFUA_3G00765)-RELATED-RELATED"/>
    <property type="match status" value="1"/>
</dbReference>
<dbReference type="InterPro" id="IPR051531">
    <property type="entry name" value="N-acetyltransferase"/>
</dbReference>
<name>A0A449BL68_9MOLU</name>
<dbReference type="InterPro" id="IPR000182">
    <property type="entry name" value="GNAT_dom"/>
</dbReference>
<dbReference type="STRING" id="1408416.GCA_000702765_01364"/>
<protein>
    <submittedName>
        <fullName evidence="2">Predicted acetyltransferase</fullName>
    </submittedName>
</protein>
<accession>A0A449BL68</accession>
<keyword evidence="3" id="KW-1185">Reference proteome</keyword>
<keyword evidence="2" id="KW-0808">Transferase</keyword>
<dbReference type="InterPro" id="IPR016181">
    <property type="entry name" value="Acyl_CoA_acyltransferase"/>
</dbReference>
<dbReference type="KEGG" id="ahk:NCTC10172_01185"/>
<reference evidence="2 3" key="1">
    <citation type="submission" date="2019-01" db="EMBL/GenBank/DDBJ databases">
        <authorList>
            <consortium name="Pathogen Informatics"/>
        </authorList>
    </citation>
    <scope>NUCLEOTIDE SEQUENCE [LARGE SCALE GENOMIC DNA]</scope>
    <source>
        <strain evidence="2 3">NCTC10172</strain>
    </source>
</reference>
<dbReference type="SUPFAM" id="SSF55729">
    <property type="entry name" value="Acyl-CoA N-acyltransferases (Nat)"/>
    <property type="match status" value="1"/>
</dbReference>
<sequence>MELHTNRLLLRPLTLNDLDTKHDYAKDEVSNQYMLFLPKLRIEETLLSLQNAVYNWENNNPDNYEFAIVFEDKHIGEIGLYRLNSDEAELGWVLHKDYQNKGFVTEAAFEILTLAKRINFKKVVAHCDERNLPSRRVMEKLGMIENEHKGVRKNRIASEESVELLYEIRIWIEG</sequence>
<evidence type="ECO:0000313" key="3">
    <source>
        <dbReference type="Proteomes" id="UP000290909"/>
    </source>
</evidence>
<proteinExistence type="predicted"/>
<gene>
    <name evidence="2" type="ORF">NCTC10172_01185</name>
</gene>
<dbReference type="EMBL" id="LR215050">
    <property type="protein sequence ID" value="VEU83133.1"/>
    <property type="molecule type" value="Genomic_DNA"/>
</dbReference>
<dbReference type="GO" id="GO:0016747">
    <property type="term" value="F:acyltransferase activity, transferring groups other than amino-acyl groups"/>
    <property type="evidence" value="ECO:0007669"/>
    <property type="project" value="InterPro"/>
</dbReference>
<dbReference type="Pfam" id="PF13302">
    <property type="entry name" value="Acetyltransf_3"/>
    <property type="match status" value="1"/>
</dbReference>
<organism evidence="2 3">
    <name type="scientific">Acholeplasma hippikon</name>
    <dbReference type="NCBI Taxonomy" id="264636"/>
    <lineage>
        <taxon>Bacteria</taxon>
        <taxon>Bacillati</taxon>
        <taxon>Mycoplasmatota</taxon>
        <taxon>Mollicutes</taxon>
        <taxon>Acholeplasmatales</taxon>
        <taxon>Acholeplasmataceae</taxon>
        <taxon>Acholeplasma</taxon>
    </lineage>
</organism>
<dbReference type="Gene3D" id="3.40.630.30">
    <property type="match status" value="1"/>
</dbReference>
<feature type="domain" description="N-acetyltransferase" evidence="1">
    <location>
        <begin position="8"/>
        <end position="169"/>
    </location>
</feature>